<dbReference type="PANTHER" id="PTHR32089:SF112">
    <property type="entry name" value="LYSOZYME-LIKE PROTEIN-RELATED"/>
    <property type="match status" value="1"/>
</dbReference>
<evidence type="ECO:0000256" key="6">
    <source>
        <dbReference type="SAM" id="Phobius"/>
    </source>
</evidence>
<dbReference type="PANTHER" id="PTHR32089">
    <property type="entry name" value="METHYL-ACCEPTING CHEMOTAXIS PROTEIN MCPB"/>
    <property type="match status" value="1"/>
</dbReference>
<dbReference type="Proteomes" id="UP000322499">
    <property type="component" value="Unassembled WGS sequence"/>
</dbReference>
<evidence type="ECO:0000256" key="5">
    <source>
        <dbReference type="PROSITE-ProRule" id="PRU00284"/>
    </source>
</evidence>
<feature type="transmembrane region" description="Helical" evidence="6">
    <location>
        <begin position="205"/>
        <end position="229"/>
    </location>
</feature>
<name>A0A5S5CLM3_9ACTN</name>
<dbReference type="InterPro" id="IPR024478">
    <property type="entry name" value="HlyB_4HB_MCP"/>
</dbReference>
<dbReference type="SUPFAM" id="SSF58104">
    <property type="entry name" value="Methyl-accepting chemotaxis protein (MCP) signaling domain"/>
    <property type="match status" value="1"/>
</dbReference>
<comment type="caution">
    <text evidence="9">The sequence shown here is derived from an EMBL/GenBank/DDBJ whole genome shotgun (WGS) entry which is preliminary data.</text>
</comment>
<protein>
    <submittedName>
        <fullName evidence="9">Methyl-accepting chemotaxis protein</fullName>
    </submittedName>
</protein>
<keyword evidence="10" id="KW-1185">Reference proteome</keyword>
<evidence type="ECO:0000256" key="4">
    <source>
        <dbReference type="ARBA" id="ARBA00029447"/>
    </source>
</evidence>
<evidence type="ECO:0000259" key="7">
    <source>
        <dbReference type="PROSITE" id="PS50111"/>
    </source>
</evidence>
<dbReference type="Pfam" id="PF00672">
    <property type="entry name" value="HAMP"/>
    <property type="match status" value="1"/>
</dbReference>
<proteinExistence type="inferred from homology"/>
<evidence type="ECO:0000259" key="8">
    <source>
        <dbReference type="PROSITE" id="PS50885"/>
    </source>
</evidence>
<dbReference type="PROSITE" id="PS50111">
    <property type="entry name" value="CHEMOTAXIS_TRANSDUC_2"/>
    <property type="match status" value="1"/>
</dbReference>
<keyword evidence="6" id="KW-0472">Membrane</keyword>
<reference evidence="9 10" key="1">
    <citation type="submission" date="2019-07" db="EMBL/GenBank/DDBJ databases">
        <title>Genomic Encyclopedia of Archaeal and Bacterial Type Strains, Phase II (KMG-II): from individual species to whole genera.</title>
        <authorList>
            <person name="Goeker M."/>
        </authorList>
    </citation>
    <scope>NUCLEOTIDE SEQUENCE [LARGE SCALE GENOMIC DNA]</scope>
    <source>
        <strain evidence="9 10">DSM 46842</strain>
    </source>
</reference>
<dbReference type="GO" id="GO:0007165">
    <property type="term" value="P:signal transduction"/>
    <property type="evidence" value="ECO:0007669"/>
    <property type="project" value="UniProtKB-KW"/>
</dbReference>
<comment type="similarity">
    <text evidence="4">Belongs to the methyl-accepting chemotaxis (MCP) protein family.</text>
</comment>
<feature type="domain" description="HAMP" evidence="8">
    <location>
        <begin position="226"/>
        <end position="278"/>
    </location>
</feature>
<dbReference type="PROSITE" id="PS50885">
    <property type="entry name" value="HAMP"/>
    <property type="match status" value="1"/>
</dbReference>
<dbReference type="SMART" id="SM00304">
    <property type="entry name" value="HAMP"/>
    <property type="match status" value="1"/>
</dbReference>
<dbReference type="SMART" id="SM00283">
    <property type="entry name" value="MA"/>
    <property type="match status" value="1"/>
</dbReference>
<organism evidence="9 10">
    <name type="scientific">Blastococcus xanthinilyticus</name>
    <dbReference type="NCBI Taxonomy" id="1564164"/>
    <lineage>
        <taxon>Bacteria</taxon>
        <taxon>Bacillati</taxon>
        <taxon>Actinomycetota</taxon>
        <taxon>Actinomycetes</taxon>
        <taxon>Geodermatophilales</taxon>
        <taxon>Geodermatophilaceae</taxon>
        <taxon>Blastococcus</taxon>
    </lineage>
</organism>
<keyword evidence="3 5" id="KW-0807">Transducer</keyword>
<dbReference type="Gene3D" id="1.10.287.950">
    <property type="entry name" value="Methyl-accepting chemotaxis protein"/>
    <property type="match status" value="1"/>
</dbReference>
<evidence type="ECO:0000256" key="3">
    <source>
        <dbReference type="ARBA" id="ARBA00023224"/>
    </source>
</evidence>
<dbReference type="AlphaFoldDB" id="A0A5S5CLM3"/>
<dbReference type="InterPro" id="IPR004089">
    <property type="entry name" value="MCPsignal_dom"/>
</dbReference>
<dbReference type="Pfam" id="PF12729">
    <property type="entry name" value="4HB_MCP_1"/>
    <property type="match status" value="1"/>
</dbReference>
<accession>A0A5S5CLM3</accession>
<feature type="transmembrane region" description="Helical" evidence="6">
    <location>
        <begin position="26"/>
        <end position="45"/>
    </location>
</feature>
<dbReference type="EMBL" id="VNHW01000023">
    <property type="protein sequence ID" value="TYP81305.1"/>
    <property type="molecule type" value="Genomic_DNA"/>
</dbReference>
<evidence type="ECO:0000313" key="10">
    <source>
        <dbReference type="Proteomes" id="UP000322499"/>
    </source>
</evidence>
<evidence type="ECO:0000256" key="1">
    <source>
        <dbReference type="ARBA" id="ARBA00022692"/>
    </source>
</evidence>
<evidence type="ECO:0000256" key="2">
    <source>
        <dbReference type="ARBA" id="ARBA00022989"/>
    </source>
</evidence>
<keyword evidence="2 6" id="KW-1133">Transmembrane helix</keyword>
<gene>
    <name evidence="9" type="ORF">BD833_1232</name>
</gene>
<dbReference type="GO" id="GO:0016020">
    <property type="term" value="C:membrane"/>
    <property type="evidence" value="ECO:0007669"/>
    <property type="project" value="InterPro"/>
</dbReference>
<dbReference type="RefSeq" id="WP_166535204.1">
    <property type="nucleotide sequence ID" value="NZ_VNHW01000023.1"/>
</dbReference>
<dbReference type="InterPro" id="IPR003660">
    <property type="entry name" value="HAMP_dom"/>
</dbReference>
<keyword evidence="1 6" id="KW-0812">Transmembrane</keyword>
<sequence>MTTVPTPPPSRSLLSHWTDRSVKTKVLSAVSVTALVAGGIGLMGINGMESAAEKAHGLYETNFQGAMNAAVMDGLLNDIRVSARDALLVPTSELTVEEYEKMEGFKLSIEEELDSFLVTADEDERVAMEELRAELEEYVALQNELLKPRALANDVVGWNEVNGAQLKPLMTELTEGVQAIVDDQRSQAAGAAAAIQDSAEATRQITIIVIIAGILLALGLGYVVAAGVAKGARRVQDVTEALAAGDLTRTSGLKSKDELGRMGASLDEAVVNLRAVMASVVSSADAVAASSEELSASSAQISASAEETSAQSGVVSGAAEEVSRSVQTVAAGAEEMGASIREIATNAAEASEVAARAVTAAETTTATVAKLGESSAEIGNVVKVITSIAEQTNLLALNATIEAARAGEAGKGFAVVANEVKELAQETAKATEDIARRVQAIQGDTTAAVAAIGEISTIVAQISDRQTTIASAVEEQTATTNEMSRSVQEAAGGTTQIAENISGVSTAAESTTQALTQTRTAVDELSRMAADLRTAVGKFTY</sequence>
<feature type="domain" description="Methyl-accepting transducer" evidence="7">
    <location>
        <begin position="283"/>
        <end position="512"/>
    </location>
</feature>
<dbReference type="CDD" id="cd06225">
    <property type="entry name" value="HAMP"/>
    <property type="match status" value="1"/>
</dbReference>
<evidence type="ECO:0000313" key="9">
    <source>
        <dbReference type="EMBL" id="TYP81305.1"/>
    </source>
</evidence>
<dbReference type="Pfam" id="PF00015">
    <property type="entry name" value="MCPsignal"/>
    <property type="match status" value="1"/>
</dbReference>